<reference evidence="2 3" key="1">
    <citation type="submission" date="2016-10" db="EMBL/GenBank/DDBJ databases">
        <authorList>
            <person name="de Groot N.N."/>
        </authorList>
    </citation>
    <scope>NUCLEOTIDE SEQUENCE [LARGE SCALE GENOMIC DNA]</scope>
    <source>
        <strain evidence="2 3">DSM 22220</strain>
    </source>
</reference>
<sequence>MENRERQQGRALQHDAAQTQPSAQQLLERYGDQLEDENLSEEQAKEFLNAIWHIMVAFVDIGFSVRAGEKLSKNSDIGFDDVLHYLIPEATAPETVASSENPKKKEPR</sequence>
<dbReference type="RefSeq" id="WP_143025702.1">
    <property type="nucleotide sequence ID" value="NZ_FNAH01000014.1"/>
</dbReference>
<dbReference type="Proteomes" id="UP000199344">
    <property type="component" value="Unassembled WGS sequence"/>
</dbReference>
<name>A0A1G7GPP9_9RHOB</name>
<keyword evidence="3" id="KW-1185">Reference proteome</keyword>
<dbReference type="OrthoDB" id="7876422at2"/>
<dbReference type="AlphaFoldDB" id="A0A1G7GPP9"/>
<evidence type="ECO:0000313" key="3">
    <source>
        <dbReference type="Proteomes" id="UP000199344"/>
    </source>
</evidence>
<organism evidence="2 3">
    <name type="scientific">Paracoccus isoporae</name>
    <dbReference type="NCBI Taxonomy" id="591205"/>
    <lineage>
        <taxon>Bacteria</taxon>
        <taxon>Pseudomonadati</taxon>
        <taxon>Pseudomonadota</taxon>
        <taxon>Alphaproteobacteria</taxon>
        <taxon>Rhodobacterales</taxon>
        <taxon>Paracoccaceae</taxon>
        <taxon>Paracoccus</taxon>
    </lineage>
</organism>
<gene>
    <name evidence="2" type="ORF">SAMN05421538_11432</name>
</gene>
<protein>
    <submittedName>
        <fullName evidence="2">Uncharacterized protein</fullName>
    </submittedName>
</protein>
<dbReference type="EMBL" id="FNAH01000014">
    <property type="protein sequence ID" value="SDE90094.1"/>
    <property type="molecule type" value="Genomic_DNA"/>
</dbReference>
<evidence type="ECO:0000313" key="2">
    <source>
        <dbReference type="EMBL" id="SDE90094.1"/>
    </source>
</evidence>
<feature type="region of interest" description="Disordered" evidence="1">
    <location>
        <begin position="1"/>
        <end position="24"/>
    </location>
</feature>
<accession>A0A1G7GPP9</accession>
<evidence type="ECO:0000256" key="1">
    <source>
        <dbReference type="SAM" id="MobiDB-lite"/>
    </source>
</evidence>
<proteinExistence type="predicted"/>